<evidence type="ECO:0000256" key="3">
    <source>
        <dbReference type="HAMAP-Rule" id="MF_02225"/>
    </source>
</evidence>
<dbReference type="EC" id="6.3.2.5" evidence="3"/>
<keyword evidence="2 3" id="KW-0456">Lyase</keyword>
<feature type="region of interest" description="Phosphopantothenate--cysteine ligase" evidence="3">
    <location>
        <begin position="198"/>
        <end position="406"/>
    </location>
</feature>
<name>F3YX37_DESAF</name>
<comment type="catalytic activity">
    <reaction evidence="3 4">
        <text>(R)-4'-phosphopantothenate + L-cysteine + CTP = N-[(R)-4-phosphopantothenoyl]-L-cysteine + CMP + diphosphate + H(+)</text>
        <dbReference type="Rhea" id="RHEA:19397"/>
        <dbReference type="ChEBI" id="CHEBI:10986"/>
        <dbReference type="ChEBI" id="CHEBI:15378"/>
        <dbReference type="ChEBI" id="CHEBI:33019"/>
        <dbReference type="ChEBI" id="CHEBI:35235"/>
        <dbReference type="ChEBI" id="CHEBI:37563"/>
        <dbReference type="ChEBI" id="CHEBI:59458"/>
        <dbReference type="ChEBI" id="CHEBI:60377"/>
        <dbReference type="EC" id="6.3.2.5"/>
    </reaction>
</comment>
<comment type="cofactor">
    <cofactor evidence="3">
        <name>Mg(2+)</name>
        <dbReference type="ChEBI" id="CHEBI:18420"/>
    </cofactor>
</comment>
<feature type="binding site" evidence="3">
    <location>
        <position position="333"/>
    </location>
    <ligand>
        <name>CTP</name>
        <dbReference type="ChEBI" id="CHEBI:37563"/>
    </ligand>
</feature>
<dbReference type="GO" id="GO:0010181">
    <property type="term" value="F:FMN binding"/>
    <property type="evidence" value="ECO:0007669"/>
    <property type="project" value="UniProtKB-UniRule"/>
</dbReference>
<sequence length="406" mass="42705">MDLAPHLRFSNYLGRRAHLGVCGSVAAYKTLDILRGLLKCNASVSATLTASAQQFVTPLTFEALGAAPVYAGMFPAGIDTFGHLEPAQNADALLVAPASANTLAKLANGLADDMLSSQALAFQGPVVLAPAMNTRMWQAPATQENWARLLGRGCIGVLPGSGAMACGEEGQGRLAEPLDILFATLRAMTKQDMAGKRVLVNLGPTREPWDAVRYLSNASSGTMGGAVAVAAWLRGAEVTVVTGPVSLWLPAAISRQCVTTAQEMFTACTDLWPGMDMACLTAAVADYRPKPYGERKFKKASAEAGLNIELLPNPDILKALGACKLAGQTLVGFAAESHDLETHARAKLKAKNLDLIVANSIVGEGGAFDSPVNAVTVIGSDGRLETWPSLPKPEVAWRIWDIVSNP</sequence>
<feature type="binding site" evidence="3">
    <location>
        <position position="286"/>
    </location>
    <ligand>
        <name>CTP</name>
        <dbReference type="ChEBI" id="CHEBI:37563"/>
    </ligand>
</feature>
<dbReference type="InterPro" id="IPR005252">
    <property type="entry name" value="CoaBC"/>
</dbReference>
<dbReference type="Gene3D" id="3.40.50.10300">
    <property type="entry name" value="CoaB-like"/>
    <property type="match status" value="1"/>
</dbReference>
<dbReference type="EMBL" id="CP003221">
    <property type="protein sequence ID" value="EGJ49425.1"/>
    <property type="molecule type" value="Genomic_DNA"/>
</dbReference>
<comment type="pathway">
    <text evidence="3 4">Cofactor biosynthesis; coenzyme A biosynthesis; CoA from (R)-pantothenate: step 3/5.</text>
</comment>
<accession>F3YX37</accession>
<dbReference type="GO" id="GO:0004633">
    <property type="term" value="F:phosphopantothenoylcysteine decarboxylase activity"/>
    <property type="evidence" value="ECO:0007669"/>
    <property type="project" value="UniProtKB-UniRule"/>
</dbReference>
<dbReference type="HOGENOM" id="CLU_033319_0_1_7"/>
<feature type="region of interest" description="Phosphopantothenoylcysteine decarboxylase" evidence="3">
    <location>
        <begin position="1"/>
        <end position="197"/>
    </location>
</feature>
<keyword evidence="3" id="KW-0479">Metal-binding</keyword>
<dbReference type="InterPro" id="IPR035929">
    <property type="entry name" value="CoaB-like_sf"/>
</dbReference>
<feature type="domain" description="DNA/pantothenate metabolism flavoprotein C-terminal" evidence="6">
    <location>
        <begin position="193"/>
        <end position="404"/>
    </location>
</feature>
<dbReference type="GO" id="GO:0015937">
    <property type="term" value="P:coenzyme A biosynthetic process"/>
    <property type="evidence" value="ECO:0007669"/>
    <property type="project" value="UniProtKB-UniRule"/>
</dbReference>
<evidence type="ECO:0000256" key="2">
    <source>
        <dbReference type="ARBA" id="ARBA00023239"/>
    </source>
</evidence>
<dbReference type="Pfam" id="PF02441">
    <property type="entry name" value="Flavoprotein"/>
    <property type="match status" value="1"/>
</dbReference>
<comment type="similarity">
    <text evidence="3 4">In the N-terminal section; belongs to the HFCD (homo-oligomeric flavin containing Cys decarboxylase) superfamily.</text>
</comment>
<dbReference type="InterPro" id="IPR007085">
    <property type="entry name" value="DNA/pantothenate-metab_flavo_C"/>
</dbReference>
<dbReference type="Pfam" id="PF04127">
    <property type="entry name" value="DFP"/>
    <property type="match status" value="1"/>
</dbReference>
<gene>
    <name evidence="3" type="primary">coaBC</name>
    <name evidence="7" type="ORF">Desaf_1082</name>
</gene>
<keyword evidence="8" id="KW-1185">Reference proteome</keyword>
<dbReference type="HAMAP" id="MF_02225">
    <property type="entry name" value="CoaBC"/>
    <property type="match status" value="1"/>
</dbReference>
<dbReference type="UniPathway" id="UPA00241">
    <property type="reaction ID" value="UER00353"/>
</dbReference>
<feature type="binding site" evidence="3">
    <location>
        <position position="347"/>
    </location>
    <ligand>
        <name>CTP</name>
        <dbReference type="ChEBI" id="CHEBI:37563"/>
    </ligand>
</feature>
<feature type="binding site" evidence="3">
    <location>
        <position position="351"/>
    </location>
    <ligand>
        <name>CTP</name>
        <dbReference type="ChEBI" id="CHEBI:37563"/>
    </ligand>
</feature>
<keyword evidence="3" id="KW-0511">Multifunctional enzyme</keyword>
<dbReference type="RefSeq" id="WP_014259236.1">
    <property type="nucleotide sequence ID" value="NC_016629.1"/>
</dbReference>
<keyword evidence="3 4" id="KW-0285">Flavoprotein</keyword>
<dbReference type="KEGG" id="daf:Desaf_1082"/>
<feature type="binding site" evidence="3">
    <location>
        <begin position="314"/>
        <end position="317"/>
    </location>
    <ligand>
        <name>CTP</name>
        <dbReference type="ChEBI" id="CHEBI:37563"/>
    </ligand>
</feature>
<dbReference type="EC" id="4.1.1.36" evidence="3"/>
<keyword evidence="1 3" id="KW-0210">Decarboxylase</keyword>
<keyword evidence="3 4" id="KW-0436">Ligase</keyword>
<evidence type="ECO:0000313" key="7">
    <source>
        <dbReference type="EMBL" id="EGJ49425.1"/>
    </source>
</evidence>
<dbReference type="GO" id="GO:0004632">
    <property type="term" value="F:phosphopantothenate--cysteine ligase activity"/>
    <property type="evidence" value="ECO:0007669"/>
    <property type="project" value="UniProtKB-UniRule"/>
</dbReference>
<evidence type="ECO:0000256" key="4">
    <source>
        <dbReference type="RuleBase" id="RU364078"/>
    </source>
</evidence>
<evidence type="ECO:0000256" key="1">
    <source>
        <dbReference type="ARBA" id="ARBA00022793"/>
    </source>
</evidence>
<comment type="pathway">
    <text evidence="3 4">Cofactor biosynthesis; coenzyme A biosynthesis; CoA from (R)-pantothenate: step 2/5.</text>
</comment>
<feature type="active site" description="Proton donor" evidence="3">
    <location>
        <position position="166"/>
    </location>
</feature>
<dbReference type="STRING" id="690850.Desaf_1082"/>
<comment type="cofactor">
    <cofactor evidence="3">
        <name>FMN</name>
        <dbReference type="ChEBI" id="CHEBI:58210"/>
    </cofactor>
    <text evidence="3">Binds 1 FMN per subunit.</text>
</comment>
<evidence type="ECO:0000313" key="8">
    <source>
        <dbReference type="Proteomes" id="UP000007844"/>
    </source>
</evidence>
<feature type="domain" description="Flavoprotein" evidence="5">
    <location>
        <begin position="18"/>
        <end position="176"/>
    </location>
</feature>
<keyword evidence="3 4" id="KW-0288">FMN</keyword>
<dbReference type="PANTHER" id="PTHR14359:SF6">
    <property type="entry name" value="PHOSPHOPANTOTHENOYLCYSTEINE DECARBOXYLASE"/>
    <property type="match status" value="1"/>
</dbReference>
<comment type="similarity">
    <text evidence="3 4">In the C-terminal section; belongs to the PPC synthetase family.</text>
</comment>
<feature type="binding site" evidence="3">
    <location>
        <position position="296"/>
    </location>
    <ligand>
        <name>CTP</name>
        <dbReference type="ChEBI" id="CHEBI:37563"/>
    </ligand>
</feature>
<comment type="catalytic activity">
    <reaction evidence="3 4">
        <text>N-[(R)-4-phosphopantothenoyl]-L-cysteine + H(+) = (R)-4'-phosphopantetheine + CO2</text>
        <dbReference type="Rhea" id="RHEA:16793"/>
        <dbReference type="ChEBI" id="CHEBI:15378"/>
        <dbReference type="ChEBI" id="CHEBI:16526"/>
        <dbReference type="ChEBI" id="CHEBI:59458"/>
        <dbReference type="ChEBI" id="CHEBI:61723"/>
        <dbReference type="EC" id="4.1.1.36"/>
    </reaction>
</comment>
<reference evidence="7 8" key="1">
    <citation type="journal article" date="2011" name="J. Bacteriol.">
        <title>Genome sequence of the mercury-methylating and pleomorphic Desulfovibrio africanus Strain Walvis Bay.</title>
        <authorList>
            <person name="Brown S.D."/>
            <person name="Wall J.D."/>
            <person name="Kucken A.M."/>
            <person name="Gilmour C.C."/>
            <person name="Podar M."/>
            <person name="Brandt C.C."/>
            <person name="Teshima H."/>
            <person name="Detter J.C."/>
            <person name="Han C.S."/>
            <person name="Land M.L."/>
            <person name="Lucas S."/>
            <person name="Han J."/>
            <person name="Pennacchio L."/>
            <person name="Nolan M."/>
            <person name="Pitluck S."/>
            <person name="Woyke T."/>
            <person name="Goodwin L."/>
            <person name="Palumbo A.V."/>
            <person name="Elias D.A."/>
        </authorList>
    </citation>
    <scope>NUCLEOTIDE SEQUENCE [LARGE SCALE GENOMIC DNA]</scope>
    <source>
        <strain evidence="7 8">Walvis Bay</strain>
    </source>
</reference>
<organism evidence="7 8">
    <name type="scientific">Desulfocurvibacter africanus subsp. africanus str. Walvis Bay</name>
    <dbReference type="NCBI Taxonomy" id="690850"/>
    <lineage>
        <taxon>Bacteria</taxon>
        <taxon>Pseudomonadati</taxon>
        <taxon>Thermodesulfobacteriota</taxon>
        <taxon>Desulfovibrionia</taxon>
        <taxon>Desulfovibrionales</taxon>
        <taxon>Desulfovibrionaceae</taxon>
        <taxon>Desulfocurvibacter</taxon>
    </lineage>
</organism>
<dbReference type="GO" id="GO:0071513">
    <property type="term" value="C:phosphopantothenoylcysteine decarboxylase complex"/>
    <property type="evidence" value="ECO:0007669"/>
    <property type="project" value="TreeGrafter"/>
</dbReference>
<protein>
    <recommendedName>
        <fullName evidence="3">Coenzyme A biosynthesis bifunctional protein CoaBC</fullName>
    </recommendedName>
    <alternativeName>
        <fullName evidence="3">DNA/pantothenate metabolism flavoprotein</fullName>
    </alternativeName>
    <alternativeName>
        <fullName evidence="3">Phosphopantothenoylcysteine synthetase/decarboxylase</fullName>
        <shortName evidence="3">PPCS-PPCDC</shortName>
    </alternativeName>
    <domain>
        <recommendedName>
            <fullName evidence="3">Phosphopantothenoylcysteine decarboxylase</fullName>
            <shortName evidence="3">PPC decarboxylase</shortName>
            <shortName evidence="3">PPC-DC</shortName>
            <ecNumber evidence="3">4.1.1.36</ecNumber>
        </recommendedName>
        <alternativeName>
            <fullName evidence="3">CoaC</fullName>
        </alternativeName>
    </domain>
    <domain>
        <recommendedName>
            <fullName evidence="3">Phosphopantothenate--cysteine ligase</fullName>
            <ecNumber evidence="3">6.3.2.5</ecNumber>
        </recommendedName>
        <alternativeName>
            <fullName evidence="3">CoaB</fullName>
        </alternativeName>
        <alternativeName>
            <fullName evidence="3">Phosphopantothenoylcysteine synthetase</fullName>
            <shortName evidence="3">PPC synthetase</shortName>
            <shortName evidence="3">PPC-S</shortName>
        </alternativeName>
    </domain>
</protein>
<dbReference type="GO" id="GO:0046872">
    <property type="term" value="F:metal ion binding"/>
    <property type="evidence" value="ECO:0007669"/>
    <property type="project" value="UniProtKB-KW"/>
</dbReference>
<dbReference type="AlphaFoldDB" id="F3YX37"/>
<dbReference type="Gene3D" id="3.40.50.1950">
    <property type="entry name" value="Flavin prenyltransferase-like"/>
    <property type="match status" value="1"/>
</dbReference>
<dbReference type="InterPro" id="IPR003382">
    <property type="entry name" value="Flavoprotein"/>
</dbReference>
<evidence type="ECO:0000259" key="6">
    <source>
        <dbReference type="Pfam" id="PF04127"/>
    </source>
</evidence>
<comment type="function">
    <text evidence="4">Catalyzes two steps in the biosynthesis of coenzyme A. In the first step cysteine is conjugated to 4'-phosphopantothenate to form 4-phosphopantothenoylcysteine, in the latter compound is decarboxylated to form 4'-phosphopantotheine.</text>
</comment>
<dbReference type="PANTHER" id="PTHR14359">
    <property type="entry name" value="HOMO-OLIGOMERIC FLAVIN CONTAINING CYS DECARBOXYLASE FAMILY"/>
    <property type="match status" value="1"/>
</dbReference>
<dbReference type="InterPro" id="IPR036551">
    <property type="entry name" value="Flavin_trans-like"/>
</dbReference>
<dbReference type="eggNOG" id="COG0452">
    <property type="taxonomic scope" value="Bacteria"/>
</dbReference>
<comment type="caution">
    <text evidence="3">Lacks conserved residue(s) required for the propagation of feature annotation.</text>
</comment>
<dbReference type="SUPFAM" id="SSF52507">
    <property type="entry name" value="Homo-oligomeric flavin-containing Cys decarboxylases, HFCD"/>
    <property type="match status" value="1"/>
</dbReference>
<dbReference type="Proteomes" id="UP000007844">
    <property type="component" value="Chromosome"/>
</dbReference>
<dbReference type="NCBIfam" id="TIGR00521">
    <property type="entry name" value="coaBC_dfp"/>
    <property type="match status" value="1"/>
</dbReference>
<dbReference type="SUPFAM" id="SSF102645">
    <property type="entry name" value="CoaB-like"/>
    <property type="match status" value="1"/>
</dbReference>
<comment type="function">
    <text evidence="3">Catalyzes two sequential steps in the biosynthesis of coenzyme A. In the first step cysteine is conjugated to 4'-phosphopantothenate to form 4-phosphopantothenoylcysteine. In the second step the latter compound is decarboxylated to form 4'-phosphopantotheine.</text>
</comment>
<keyword evidence="3" id="KW-0460">Magnesium</keyword>
<evidence type="ECO:0000259" key="5">
    <source>
        <dbReference type="Pfam" id="PF02441"/>
    </source>
</evidence>
<dbReference type="GO" id="GO:0015941">
    <property type="term" value="P:pantothenate catabolic process"/>
    <property type="evidence" value="ECO:0007669"/>
    <property type="project" value="InterPro"/>
</dbReference>
<proteinExistence type="inferred from homology"/>